<sequence>MAPGATASQAKLFRPDVVLNSKPSSLATETLVAQIIPDNTLGNEQSTVLNTQEQNRISGGAIQGPNLFHSFEEFNINTGQHVYFANPDHIETILSRVTGSNISEIDGLLGVDGTANLFLLNPNGISFGPNAQLDIRGSFTAILRTELGD</sequence>
<protein>
    <submittedName>
        <fullName evidence="2">Filamentous hemagglutinin N-terminal domain-containing protein</fullName>
    </submittedName>
</protein>
<dbReference type="Proteomes" id="UP000615026">
    <property type="component" value="Unassembled WGS sequence"/>
</dbReference>
<reference evidence="2" key="1">
    <citation type="submission" date="2020-10" db="EMBL/GenBank/DDBJ databases">
        <authorList>
            <person name="Castelo-Branco R."/>
            <person name="Eusebio N."/>
            <person name="Adriana R."/>
            <person name="Vieira A."/>
            <person name="Brugerolle De Fraissinette N."/>
            <person name="Rezende De Castro R."/>
            <person name="Schneider M.P."/>
            <person name="Vasconcelos V."/>
            <person name="Leao P.N."/>
        </authorList>
    </citation>
    <scope>NUCLEOTIDE SEQUENCE</scope>
    <source>
        <strain evidence="2">LEGE 11479</strain>
    </source>
</reference>
<name>A0A928ZYY0_LEPEC</name>
<dbReference type="SUPFAM" id="SSF51126">
    <property type="entry name" value="Pectin lyase-like"/>
    <property type="match status" value="1"/>
</dbReference>
<dbReference type="InterPro" id="IPR012334">
    <property type="entry name" value="Pectin_lyas_fold"/>
</dbReference>
<comment type="caution">
    <text evidence="2">The sequence shown here is derived from an EMBL/GenBank/DDBJ whole genome shotgun (WGS) entry which is preliminary data.</text>
</comment>
<dbReference type="Gene3D" id="2.160.20.10">
    <property type="entry name" value="Single-stranded right-handed beta-helix, Pectin lyase-like"/>
    <property type="match status" value="1"/>
</dbReference>
<accession>A0A928ZYY0</accession>
<dbReference type="NCBIfam" id="TIGR01901">
    <property type="entry name" value="adhes_NPXG"/>
    <property type="match status" value="1"/>
</dbReference>
<evidence type="ECO:0000259" key="1">
    <source>
        <dbReference type="SMART" id="SM00912"/>
    </source>
</evidence>
<feature type="domain" description="Filamentous haemagglutinin FhaB/tRNA nuclease CdiA-like TPS" evidence="1">
    <location>
        <begin position="36"/>
        <end position="149"/>
    </location>
</feature>
<keyword evidence="3" id="KW-1185">Reference proteome</keyword>
<dbReference type="Pfam" id="PF05860">
    <property type="entry name" value="TPS"/>
    <property type="match status" value="1"/>
</dbReference>
<evidence type="ECO:0000313" key="3">
    <source>
        <dbReference type="Proteomes" id="UP000615026"/>
    </source>
</evidence>
<organism evidence="2 3">
    <name type="scientific">Leptolyngbya cf. ectocarpi LEGE 11479</name>
    <dbReference type="NCBI Taxonomy" id="1828722"/>
    <lineage>
        <taxon>Bacteria</taxon>
        <taxon>Bacillati</taxon>
        <taxon>Cyanobacteriota</taxon>
        <taxon>Cyanophyceae</taxon>
        <taxon>Leptolyngbyales</taxon>
        <taxon>Leptolyngbyaceae</taxon>
        <taxon>Leptolyngbya group</taxon>
        <taxon>Leptolyngbya</taxon>
    </lineage>
</organism>
<gene>
    <name evidence="2" type="ORF">IQ260_25825</name>
</gene>
<dbReference type="SMART" id="SM00912">
    <property type="entry name" value="Haemagg_act"/>
    <property type="match status" value="1"/>
</dbReference>
<dbReference type="AlphaFoldDB" id="A0A928ZYY0"/>
<evidence type="ECO:0000313" key="2">
    <source>
        <dbReference type="EMBL" id="MBE9070064.1"/>
    </source>
</evidence>
<dbReference type="InterPro" id="IPR008638">
    <property type="entry name" value="FhaB/CdiA-like_TPS"/>
</dbReference>
<proteinExistence type="predicted"/>
<dbReference type="EMBL" id="JADEXP010000366">
    <property type="protein sequence ID" value="MBE9070064.1"/>
    <property type="molecule type" value="Genomic_DNA"/>
</dbReference>
<dbReference type="InterPro" id="IPR011050">
    <property type="entry name" value="Pectin_lyase_fold/virulence"/>
</dbReference>